<name>A0A6A3HG79_9STRA</name>
<feature type="chain" id="PRO_5025363635" description="DDE Tnp4 domain-containing protein" evidence="1">
    <location>
        <begin position="22"/>
        <end position="81"/>
    </location>
</feature>
<dbReference type="EMBL" id="QXFU01004387">
    <property type="protein sequence ID" value="KAE8969039.1"/>
    <property type="molecule type" value="Genomic_DNA"/>
</dbReference>
<comment type="caution">
    <text evidence="2">The sequence shown here is derived from an EMBL/GenBank/DDBJ whole genome shotgun (WGS) entry which is preliminary data.</text>
</comment>
<accession>A0A6A3HG79</accession>
<protein>
    <recommendedName>
        <fullName evidence="4">DDE Tnp4 domain-containing protein</fullName>
    </recommendedName>
</protein>
<sequence length="81" mass="9355">MGNTFRAIAIWLHNCIAKSLGVILNSPHTIDLSTQKLVRQLNRRIKSVRYSQVENTFGRGRKHRFQTSHHCSWASVLINQL</sequence>
<keyword evidence="1" id="KW-0732">Signal</keyword>
<reference evidence="2 3" key="1">
    <citation type="submission" date="2018-09" db="EMBL/GenBank/DDBJ databases">
        <title>Genomic investigation of the strawberry pathogen Phytophthora fragariae indicates pathogenicity is determined by transcriptional variation in three key races.</title>
        <authorList>
            <person name="Adams T.M."/>
            <person name="Armitage A.D."/>
            <person name="Sobczyk M.K."/>
            <person name="Bates H.J."/>
            <person name="Dunwell J.M."/>
            <person name="Nellist C.F."/>
            <person name="Harrison R.J."/>
        </authorList>
    </citation>
    <scope>NUCLEOTIDE SEQUENCE [LARGE SCALE GENOMIC DNA]</scope>
    <source>
        <strain evidence="2 3">SCRP324</strain>
    </source>
</reference>
<evidence type="ECO:0000313" key="2">
    <source>
        <dbReference type="EMBL" id="KAE8969039.1"/>
    </source>
</evidence>
<evidence type="ECO:0000256" key="1">
    <source>
        <dbReference type="SAM" id="SignalP"/>
    </source>
</evidence>
<proteinExistence type="predicted"/>
<evidence type="ECO:0000313" key="3">
    <source>
        <dbReference type="Proteomes" id="UP000435112"/>
    </source>
</evidence>
<evidence type="ECO:0008006" key="4">
    <source>
        <dbReference type="Google" id="ProtNLM"/>
    </source>
</evidence>
<gene>
    <name evidence="2" type="ORF">PR002_g27555</name>
</gene>
<dbReference type="AlphaFoldDB" id="A0A6A3HG79"/>
<feature type="signal peptide" evidence="1">
    <location>
        <begin position="1"/>
        <end position="21"/>
    </location>
</feature>
<organism evidence="2 3">
    <name type="scientific">Phytophthora rubi</name>
    <dbReference type="NCBI Taxonomy" id="129364"/>
    <lineage>
        <taxon>Eukaryota</taxon>
        <taxon>Sar</taxon>
        <taxon>Stramenopiles</taxon>
        <taxon>Oomycota</taxon>
        <taxon>Peronosporomycetes</taxon>
        <taxon>Peronosporales</taxon>
        <taxon>Peronosporaceae</taxon>
        <taxon>Phytophthora</taxon>
    </lineage>
</organism>
<dbReference type="Proteomes" id="UP000435112">
    <property type="component" value="Unassembled WGS sequence"/>
</dbReference>